<keyword evidence="5 13" id="KW-0812">Transmembrane</keyword>
<dbReference type="GO" id="GO:0045087">
    <property type="term" value="P:innate immune response"/>
    <property type="evidence" value="ECO:0007669"/>
    <property type="project" value="UniProtKB-KW"/>
</dbReference>
<sequence>MCSLRVMYGSPFFCLSHLKTLELYNNELTTLSAENFEGLTSLKKLNLAKNMIVISSPSSIFSPLLSLDILHLRENKVDVLFPEIFVNLNVKTLSLSSNAISNWSQPIFSRMAKLVNLLLDSNKIRVLDDTMYKDVADLPSINICNNPWDCTSCSIRNVERLLFRPEKQVCCDNCVVCSGDKGPMANTAVKSVLPSTEACRLPDYYVIVGVPVVLAVLMGSVTGYAVYVNRWYIRYFALFLRVKVQGYRRLKSGEPFLWDAFVSYHNSDADWVRDCVVPTLESSTLRFRVCIGERDFIPGMPIVENVYRAIAQSRKSLFVLSRDFCASRWCTFELTLAQHRLFESDRENQMVFILREEIADSEMCSLLKYLTKTRTYVQVPPVESDASVKDFFWLQLRAALEF</sequence>
<keyword evidence="6" id="KW-0732">Signal</keyword>
<dbReference type="PANTHER" id="PTHR24365:SF530">
    <property type="entry name" value="MSTPROX-RELATED"/>
    <property type="match status" value="1"/>
</dbReference>
<evidence type="ECO:0000256" key="9">
    <source>
        <dbReference type="ARBA" id="ARBA00022989"/>
    </source>
</evidence>
<dbReference type="InterPro" id="IPR032675">
    <property type="entry name" value="LRR_dom_sf"/>
</dbReference>
<evidence type="ECO:0000256" key="13">
    <source>
        <dbReference type="SAM" id="Phobius"/>
    </source>
</evidence>
<dbReference type="GO" id="GO:0007165">
    <property type="term" value="P:signal transduction"/>
    <property type="evidence" value="ECO:0007669"/>
    <property type="project" value="InterPro"/>
</dbReference>
<keyword evidence="11" id="KW-0675">Receptor</keyword>
<evidence type="ECO:0000256" key="6">
    <source>
        <dbReference type="ARBA" id="ARBA00022729"/>
    </source>
</evidence>
<reference evidence="15 16" key="1">
    <citation type="journal article" date="2023" name="Arcadia Sci">
        <title>De novo assembly of a long-read Amblyomma americanum tick genome.</title>
        <authorList>
            <person name="Chou S."/>
            <person name="Poskanzer K.E."/>
            <person name="Rollins M."/>
            <person name="Thuy-Boun P.S."/>
        </authorList>
    </citation>
    <scope>NUCLEOTIDE SEQUENCE [LARGE SCALE GENOMIC DNA]</scope>
    <source>
        <strain evidence="15">F_SG_1</strain>
        <tissue evidence="15">Salivary glands</tissue>
    </source>
</reference>
<protein>
    <recommendedName>
        <fullName evidence="14">TIR domain-containing protein</fullName>
    </recommendedName>
</protein>
<dbReference type="SMART" id="SM00369">
    <property type="entry name" value="LRR_TYP"/>
    <property type="match status" value="4"/>
</dbReference>
<keyword evidence="3" id="KW-0399">Innate immunity</keyword>
<accession>A0AAQ4DR22</accession>
<evidence type="ECO:0000256" key="3">
    <source>
        <dbReference type="ARBA" id="ARBA00022588"/>
    </source>
</evidence>
<evidence type="ECO:0000256" key="2">
    <source>
        <dbReference type="ARBA" id="ARBA00009634"/>
    </source>
</evidence>
<dbReference type="PROSITE" id="PS50104">
    <property type="entry name" value="TIR"/>
    <property type="match status" value="1"/>
</dbReference>
<dbReference type="Pfam" id="PF13855">
    <property type="entry name" value="LRR_8"/>
    <property type="match status" value="2"/>
</dbReference>
<dbReference type="Proteomes" id="UP001321473">
    <property type="component" value="Unassembled WGS sequence"/>
</dbReference>
<keyword evidence="8" id="KW-0391">Immunity</keyword>
<dbReference type="PANTHER" id="PTHR24365">
    <property type="entry name" value="TOLL-LIKE RECEPTOR"/>
    <property type="match status" value="1"/>
</dbReference>
<comment type="similarity">
    <text evidence="2">Belongs to the Toll-like receptor family.</text>
</comment>
<comment type="subcellular location">
    <subcellularLocation>
        <location evidence="1">Membrane</location>
        <topology evidence="1">Single-pass type I membrane protein</topology>
    </subcellularLocation>
</comment>
<comment type="caution">
    <text evidence="15">The sequence shown here is derived from an EMBL/GenBank/DDBJ whole genome shotgun (WGS) entry which is preliminary data.</text>
</comment>
<dbReference type="InterPro" id="IPR003591">
    <property type="entry name" value="Leu-rich_rpt_typical-subtyp"/>
</dbReference>
<evidence type="ECO:0000256" key="4">
    <source>
        <dbReference type="ARBA" id="ARBA00022614"/>
    </source>
</evidence>
<evidence type="ECO:0000256" key="7">
    <source>
        <dbReference type="ARBA" id="ARBA00022737"/>
    </source>
</evidence>
<dbReference type="InterPro" id="IPR001611">
    <property type="entry name" value="Leu-rich_rpt"/>
</dbReference>
<keyword evidence="9 13" id="KW-1133">Transmembrane helix</keyword>
<feature type="domain" description="TIR" evidence="14">
    <location>
        <begin position="256"/>
        <end position="400"/>
    </location>
</feature>
<dbReference type="EMBL" id="JARKHS020027947">
    <property type="protein sequence ID" value="KAK8764912.1"/>
    <property type="molecule type" value="Genomic_DNA"/>
</dbReference>
<evidence type="ECO:0000256" key="5">
    <source>
        <dbReference type="ARBA" id="ARBA00022692"/>
    </source>
</evidence>
<evidence type="ECO:0000259" key="14">
    <source>
        <dbReference type="PROSITE" id="PS50104"/>
    </source>
</evidence>
<keyword evidence="4" id="KW-0433">Leucine-rich repeat</keyword>
<dbReference type="AlphaFoldDB" id="A0AAQ4DR22"/>
<dbReference type="SUPFAM" id="SSF52058">
    <property type="entry name" value="L domain-like"/>
    <property type="match status" value="1"/>
</dbReference>
<dbReference type="SUPFAM" id="SSF52200">
    <property type="entry name" value="Toll/Interleukin receptor TIR domain"/>
    <property type="match status" value="1"/>
</dbReference>
<evidence type="ECO:0000256" key="10">
    <source>
        <dbReference type="ARBA" id="ARBA00023136"/>
    </source>
</evidence>
<dbReference type="PRINTS" id="PR01537">
    <property type="entry name" value="INTRLKN1R1F"/>
</dbReference>
<name>A0AAQ4DR22_AMBAM</name>
<keyword evidence="10 13" id="KW-0472">Membrane</keyword>
<dbReference type="GO" id="GO:0038023">
    <property type="term" value="F:signaling receptor activity"/>
    <property type="evidence" value="ECO:0007669"/>
    <property type="project" value="TreeGrafter"/>
</dbReference>
<dbReference type="FunFam" id="3.40.50.10140:FF:000001">
    <property type="entry name" value="Toll-like receptor 2"/>
    <property type="match status" value="1"/>
</dbReference>
<keyword evidence="16" id="KW-1185">Reference proteome</keyword>
<dbReference type="Gene3D" id="3.80.10.10">
    <property type="entry name" value="Ribonuclease Inhibitor"/>
    <property type="match status" value="1"/>
</dbReference>
<dbReference type="SMART" id="SM00255">
    <property type="entry name" value="TIR"/>
    <property type="match status" value="1"/>
</dbReference>
<evidence type="ECO:0000256" key="8">
    <source>
        <dbReference type="ARBA" id="ARBA00022859"/>
    </source>
</evidence>
<gene>
    <name evidence="15" type="ORF">V5799_032484</name>
</gene>
<feature type="transmembrane region" description="Helical" evidence="13">
    <location>
        <begin position="204"/>
        <end position="227"/>
    </location>
</feature>
<keyword evidence="12" id="KW-0325">Glycoprotein</keyword>
<evidence type="ECO:0000256" key="12">
    <source>
        <dbReference type="ARBA" id="ARBA00023180"/>
    </source>
</evidence>
<proteinExistence type="inferred from homology"/>
<dbReference type="InterPro" id="IPR035897">
    <property type="entry name" value="Toll_tir_struct_dom_sf"/>
</dbReference>
<dbReference type="Gene3D" id="3.40.50.10140">
    <property type="entry name" value="Toll/interleukin-1 receptor homology (TIR) domain"/>
    <property type="match status" value="1"/>
</dbReference>
<dbReference type="GO" id="GO:0005886">
    <property type="term" value="C:plasma membrane"/>
    <property type="evidence" value="ECO:0007669"/>
    <property type="project" value="TreeGrafter"/>
</dbReference>
<evidence type="ECO:0000256" key="11">
    <source>
        <dbReference type="ARBA" id="ARBA00023170"/>
    </source>
</evidence>
<organism evidence="15 16">
    <name type="scientific">Amblyomma americanum</name>
    <name type="common">Lone star tick</name>
    <dbReference type="NCBI Taxonomy" id="6943"/>
    <lineage>
        <taxon>Eukaryota</taxon>
        <taxon>Metazoa</taxon>
        <taxon>Ecdysozoa</taxon>
        <taxon>Arthropoda</taxon>
        <taxon>Chelicerata</taxon>
        <taxon>Arachnida</taxon>
        <taxon>Acari</taxon>
        <taxon>Parasitiformes</taxon>
        <taxon>Ixodida</taxon>
        <taxon>Ixodoidea</taxon>
        <taxon>Ixodidae</taxon>
        <taxon>Amblyomminae</taxon>
        <taxon>Amblyomma</taxon>
    </lineage>
</organism>
<evidence type="ECO:0000256" key="1">
    <source>
        <dbReference type="ARBA" id="ARBA00004479"/>
    </source>
</evidence>
<evidence type="ECO:0000313" key="15">
    <source>
        <dbReference type="EMBL" id="KAK8764912.1"/>
    </source>
</evidence>
<dbReference type="Pfam" id="PF13676">
    <property type="entry name" value="TIR_2"/>
    <property type="match status" value="1"/>
</dbReference>
<dbReference type="InterPro" id="IPR000157">
    <property type="entry name" value="TIR_dom"/>
</dbReference>
<keyword evidence="7" id="KW-0677">Repeat</keyword>
<evidence type="ECO:0000313" key="16">
    <source>
        <dbReference type="Proteomes" id="UP001321473"/>
    </source>
</evidence>